<dbReference type="GO" id="GO:0004674">
    <property type="term" value="F:protein serine/threonine kinase activity"/>
    <property type="evidence" value="ECO:0007669"/>
    <property type="project" value="UniProtKB-KW"/>
</dbReference>
<dbReference type="Gene3D" id="3.30.200.20">
    <property type="entry name" value="Phosphorylase Kinase, domain 1"/>
    <property type="match status" value="1"/>
</dbReference>
<dbReference type="Proteomes" id="UP000182409">
    <property type="component" value="Unassembled WGS sequence"/>
</dbReference>
<organism evidence="8 9">
    <name type="scientific">Terriglobus roseus</name>
    <dbReference type="NCBI Taxonomy" id="392734"/>
    <lineage>
        <taxon>Bacteria</taxon>
        <taxon>Pseudomonadati</taxon>
        <taxon>Acidobacteriota</taxon>
        <taxon>Terriglobia</taxon>
        <taxon>Terriglobales</taxon>
        <taxon>Acidobacteriaceae</taxon>
        <taxon>Terriglobus</taxon>
    </lineage>
</organism>
<dbReference type="Pfam" id="PF00069">
    <property type="entry name" value="Pkinase"/>
    <property type="match status" value="1"/>
</dbReference>
<dbReference type="Gene3D" id="1.10.510.10">
    <property type="entry name" value="Transferase(Phosphotransferase) domain 1"/>
    <property type="match status" value="1"/>
</dbReference>
<keyword evidence="6" id="KW-0472">Membrane</keyword>
<proteinExistence type="predicted"/>
<dbReference type="SUPFAM" id="SSF56112">
    <property type="entry name" value="Protein kinase-like (PK-like)"/>
    <property type="match status" value="1"/>
</dbReference>
<evidence type="ECO:0000256" key="4">
    <source>
        <dbReference type="ARBA" id="ARBA00022840"/>
    </source>
</evidence>
<dbReference type="Gene3D" id="1.25.40.10">
    <property type="entry name" value="Tetratricopeptide repeat domain"/>
    <property type="match status" value="3"/>
</dbReference>
<dbReference type="CDD" id="cd14014">
    <property type="entry name" value="STKc_PknB_like"/>
    <property type="match status" value="1"/>
</dbReference>
<evidence type="ECO:0000256" key="1">
    <source>
        <dbReference type="ARBA" id="ARBA00022679"/>
    </source>
</evidence>
<dbReference type="InterPro" id="IPR008271">
    <property type="entry name" value="Ser/Thr_kinase_AS"/>
</dbReference>
<dbReference type="InterPro" id="IPR011990">
    <property type="entry name" value="TPR-like_helical_dom_sf"/>
</dbReference>
<dbReference type="EMBL" id="FNSD01000001">
    <property type="protein sequence ID" value="SEB97822.1"/>
    <property type="molecule type" value="Genomic_DNA"/>
</dbReference>
<dbReference type="GO" id="GO:0042802">
    <property type="term" value="F:identical protein binding"/>
    <property type="evidence" value="ECO:0007669"/>
    <property type="project" value="InterPro"/>
</dbReference>
<evidence type="ECO:0000313" key="8">
    <source>
        <dbReference type="EMBL" id="SEB97822.1"/>
    </source>
</evidence>
<dbReference type="InterPro" id="IPR000719">
    <property type="entry name" value="Prot_kinase_dom"/>
</dbReference>
<dbReference type="AlphaFoldDB" id="A0A1H4NT53"/>
<dbReference type="SMART" id="SM00028">
    <property type="entry name" value="TPR"/>
    <property type="match status" value="8"/>
</dbReference>
<evidence type="ECO:0000256" key="6">
    <source>
        <dbReference type="SAM" id="Phobius"/>
    </source>
</evidence>
<dbReference type="PANTHER" id="PTHR43289:SF34">
    <property type="entry name" value="SERINE_THREONINE-PROTEIN KINASE YBDM-RELATED"/>
    <property type="match status" value="1"/>
</dbReference>
<dbReference type="OrthoDB" id="9783151at2"/>
<dbReference type="PANTHER" id="PTHR43289">
    <property type="entry name" value="MITOGEN-ACTIVATED PROTEIN KINASE KINASE KINASE 20-RELATED"/>
    <property type="match status" value="1"/>
</dbReference>
<dbReference type="PROSITE" id="PS00107">
    <property type="entry name" value="PROTEIN_KINASE_ATP"/>
    <property type="match status" value="1"/>
</dbReference>
<evidence type="ECO:0000256" key="2">
    <source>
        <dbReference type="ARBA" id="ARBA00022741"/>
    </source>
</evidence>
<evidence type="ECO:0000256" key="3">
    <source>
        <dbReference type="ARBA" id="ARBA00022777"/>
    </source>
</evidence>
<dbReference type="PROSITE" id="PS00108">
    <property type="entry name" value="PROTEIN_KINASE_ST"/>
    <property type="match status" value="1"/>
</dbReference>
<evidence type="ECO:0000259" key="7">
    <source>
        <dbReference type="PROSITE" id="PS50011"/>
    </source>
</evidence>
<dbReference type="InterPro" id="IPR011717">
    <property type="entry name" value="TPR-4"/>
</dbReference>
<accession>A0A1H4NT53</accession>
<sequence>MQITSWNEVQRAFEAICVLPAGQQKAAIVAMRDRDPKLAAIVAELLDADSQHSLLDASLSELAAAALSHDHVGDLIATQIGPYRLLRLLGEGGMGVVYLAERLDIGGYVAIKLLRDAWMSPMRRERFQLEQQSLARLHHPNIARIYDAGTLQGDTPWFVMEYVDGVPLTLWAETHKASLPALVDVMVQVVDAVAYAHRHALVHRDLKPSNILVNEAGEVRLLDFGIVKDLADSEVAGRSIDGLRPLSLGYAAPEQIRGGGIGLFTDVYAVGVLLHELLTGTLPELDGEGNARKPSRVARAEIVKARLPLTRAEWNDMDAICEKALESDAESRYASADALLQDLIAFREGRVLQARPHTFLHSAVKFIRRNRIEFAVLSIALLLLMTMAVVAGVRVTRSRDLALQQIARMARLRHFTESLFDGGNRTEGPSAELTIPMLLRRGEVEADGLHDDPQLQASMFSTLGNAYQRLGDLGRADVLLRRALDERRANSGSDRSQFAESLIDMGMLRRDQRRMDEAESFVRQAIAVQNKQGIRGTEAGRALLALGSVLALRGDYVQSESVLGRMIAQEKGETQQLADGLSELADVRFYLGDFPRSGELNRKALAIYRRTAGDGHPAVAHVTNSLGILASEQGHYAEAEKDFNASLALDQRWYGSANPVVAEDLAALAKVYSHTGREPQARASLLHALAIQEATFGHKHAQVASTLNDLGTMAYNRDMDDEAEKDFRDALGIWTELYGENHQFIGLAYANLAGVFMDRKNYPVAEDMARRALAIYEQKLTPDNGKLGVIHVKLGRILLREGKYAEAEGETRAGLRFFMTHETNEPSYLAGARKDMALIAAAEHKPELLKELATTTQHH</sequence>
<dbReference type="InterPro" id="IPR011009">
    <property type="entry name" value="Kinase-like_dom_sf"/>
</dbReference>
<keyword evidence="6" id="KW-1133">Transmembrane helix</keyword>
<name>A0A1H4NT53_9BACT</name>
<feature type="domain" description="Protein kinase" evidence="7">
    <location>
        <begin position="83"/>
        <end position="360"/>
    </location>
</feature>
<evidence type="ECO:0000256" key="5">
    <source>
        <dbReference type="PROSITE-ProRule" id="PRU10141"/>
    </source>
</evidence>
<gene>
    <name evidence="8" type="ORF">SAMN05443244_2333</name>
</gene>
<keyword evidence="6" id="KW-0812">Transmembrane</keyword>
<dbReference type="InterPro" id="IPR017441">
    <property type="entry name" value="Protein_kinase_ATP_BS"/>
</dbReference>
<keyword evidence="4 5" id="KW-0067">ATP-binding</keyword>
<reference evidence="8 9" key="1">
    <citation type="submission" date="2016-10" db="EMBL/GenBank/DDBJ databases">
        <authorList>
            <person name="de Groot N.N."/>
        </authorList>
    </citation>
    <scope>NUCLEOTIDE SEQUENCE [LARGE SCALE GENOMIC DNA]</scope>
    <source>
        <strain evidence="8 9">AB35.6</strain>
    </source>
</reference>
<dbReference type="Pfam" id="PF13374">
    <property type="entry name" value="TPR_10"/>
    <property type="match status" value="1"/>
</dbReference>
<feature type="binding site" evidence="5">
    <location>
        <position position="112"/>
    </location>
    <ligand>
        <name>ATP</name>
        <dbReference type="ChEBI" id="CHEBI:30616"/>
    </ligand>
</feature>
<keyword evidence="1" id="KW-0808">Transferase</keyword>
<evidence type="ECO:0000313" key="9">
    <source>
        <dbReference type="Proteomes" id="UP000182409"/>
    </source>
</evidence>
<feature type="transmembrane region" description="Helical" evidence="6">
    <location>
        <begin position="374"/>
        <end position="395"/>
    </location>
</feature>
<dbReference type="SMART" id="SM00220">
    <property type="entry name" value="S_TKc"/>
    <property type="match status" value="1"/>
</dbReference>
<dbReference type="Pfam" id="PF13424">
    <property type="entry name" value="TPR_12"/>
    <property type="match status" value="3"/>
</dbReference>
<protein>
    <submittedName>
        <fullName evidence="8">Serine/threonine protein kinase</fullName>
    </submittedName>
</protein>
<keyword evidence="8" id="KW-0723">Serine/threonine-protein kinase</keyword>
<dbReference type="Pfam" id="PF07721">
    <property type="entry name" value="TPR_4"/>
    <property type="match status" value="1"/>
</dbReference>
<dbReference type="PROSITE" id="PS50011">
    <property type="entry name" value="PROTEIN_KINASE_DOM"/>
    <property type="match status" value="1"/>
</dbReference>
<keyword evidence="3 8" id="KW-0418">Kinase</keyword>
<dbReference type="GO" id="GO:0005524">
    <property type="term" value="F:ATP binding"/>
    <property type="evidence" value="ECO:0007669"/>
    <property type="project" value="UniProtKB-UniRule"/>
</dbReference>
<dbReference type="SUPFAM" id="SSF48452">
    <property type="entry name" value="TPR-like"/>
    <property type="match status" value="2"/>
</dbReference>
<dbReference type="InterPro" id="IPR019734">
    <property type="entry name" value="TPR_rpt"/>
</dbReference>
<dbReference type="RefSeq" id="WP_074654181.1">
    <property type="nucleotide sequence ID" value="NZ_FNSD01000001.1"/>
</dbReference>
<keyword evidence="2 5" id="KW-0547">Nucleotide-binding</keyword>